<protein>
    <submittedName>
        <fullName evidence="2">Uncharacterized protein</fullName>
    </submittedName>
</protein>
<name>A0A8J3QLD3_9ACTN</name>
<keyword evidence="3" id="KW-1185">Reference proteome</keyword>
<organism evidence="2 3">
    <name type="scientific">Rugosimonospora africana</name>
    <dbReference type="NCBI Taxonomy" id="556532"/>
    <lineage>
        <taxon>Bacteria</taxon>
        <taxon>Bacillati</taxon>
        <taxon>Actinomycetota</taxon>
        <taxon>Actinomycetes</taxon>
        <taxon>Micromonosporales</taxon>
        <taxon>Micromonosporaceae</taxon>
        <taxon>Rugosimonospora</taxon>
    </lineage>
</organism>
<sequence>MSGHFEVVFSVFLRDDTPAEVLAELRWHLGLSPERSPRLTIDDDEPLLSPGTPSYLPGGETATLNRQYRYTSSGGDHYAWGLHARVYWWTICGRTAGGGSPNSWHHGRTRTAMRASSGRNFSRR</sequence>
<dbReference type="EMBL" id="BONZ01000013">
    <property type="protein sequence ID" value="GIH13079.1"/>
    <property type="molecule type" value="Genomic_DNA"/>
</dbReference>
<accession>A0A8J3QLD3</accession>
<evidence type="ECO:0000313" key="3">
    <source>
        <dbReference type="Proteomes" id="UP000642748"/>
    </source>
</evidence>
<evidence type="ECO:0000256" key="1">
    <source>
        <dbReference type="SAM" id="MobiDB-lite"/>
    </source>
</evidence>
<dbReference type="AlphaFoldDB" id="A0A8J3QLD3"/>
<feature type="region of interest" description="Disordered" evidence="1">
    <location>
        <begin position="38"/>
        <end position="60"/>
    </location>
</feature>
<comment type="caution">
    <text evidence="2">The sequence shown here is derived from an EMBL/GenBank/DDBJ whole genome shotgun (WGS) entry which is preliminary data.</text>
</comment>
<gene>
    <name evidence="2" type="ORF">Raf01_12510</name>
</gene>
<evidence type="ECO:0000313" key="2">
    <source>
        <dbReference type="EMBL" id="GIH13079.1"/>
    </source>
</evidence>
<proteinExistence type="predicted"/>
<reference evidence="2" key="1">
    <citation type="submission" date="2021-01" db="EMBL/GenBank/DDBJ databases">
        <title>Whole genome shotgun sequence of Rugosimonospora africana NBRC 104875.</title>
        <authorList>
            <person name="Komaki H."/>
            <person name="Tamura T."/>
        </authorList>
    </citation>
    <scope>NUCLEOTIDE SEQUENCE</scope>
    <source>
        <strain evidence="2">NBRC 104875</strain>
    </source>
</reference>
<dbReference type="RefSeq" id="WP_203916771.1">
    <property type="nucleotide sequence ID" value="NZ_BONZ01000013.1"/>
</dbReference>
<feature type="region of interest" description="Disordered" evidence="1">
    <location>
        <begin position="99"/>
        <end position="124"/>
    </location>
</feature>
<dbReference type="Proteomes" id="UP000642748">
    <property type="component" value="Unassembled WGS sequence"/>
</dbReference>